<name>A0AAF3J7V6_9BILA</name>
<evidence type="ECO:0000313" key="5">
    <source>
        <dbReference type="WBParaSite" id="MBELARI_LOCUS21655"/>
    </source>
</evidence>
<protein>
    <submittedName>
        <fullName evidence="5">ZP domain-containing protein</fullName>
    </submittedName>
</protein>
<dbReference type="WBParaSite" id="MBELARI_LOCUS21655">
    <property type="protein sequence ID" value="MBELARI_LOCUS21655"/>
    <property type="gene ID" value="MBELARI_LOCUS21655"/>
</dbReference>
<evidence type="ECO:0000313" key="4">
    <source>
        <dbReference type="Proteomes" id="UP000887575"/>
    </source>
</evidence>
<dbReference type="InterPro" id="IPR001507">
    <property type="entry name" value="ZP_dom"/>
</dbReference>
<evidence type="ECO:0000256" key="1">
    <source>
        <dbReference type="ARBA" id="ARBA00022729"/>
    </source>
</evidence>
<dbReference type="InterPro" id="IPR051962">
    <property type="entry name" value="Cuticlin"/>
</dbReference>
<dbReference type="InterPro" id="IPR057475">
    <property type="entry name" value="CUT_C"/>
</dbReference>
<dbReference type="Pfam" id="PF25301">
    <property type="entry name" value="CUT_C"/>
    <property type="match status" value="1"/>
</dbReference>
<dbReference type="PROSITE" id="PS51034">
    <property type="entry name" value="ZP_2"/>
    <property type="match status" value="1"/>
</dbReference>
<feature type="signal peptide" evidence="2">
    <location>
        <begin position="1"/>
        <end position="21"/>
    </location>
</feature>
<dbReference type="PANTHER" id="PTHR22907">
    <property type="entry name" value="GH04558P"/>
    <property type="match status" value="1"/>
</dbReference>
<reference evidence="5" key="1">
    <citation type="submission" date="2024-02" db="UniProtKB">
        <authorList>
            <consortium name="WormBaseParasite"/>
        </authorList>
    </citation>
    <scope>IDENTIFICATION</scope>
</reference>
<keyword evidence="1 2" id="KW-0732">Signal</keyword>
<evidence type="ECO:0000259" key="3">
    <source>
        <dbReference type="PROSITE" id="PS51034"/>
    </source>
</evidence>
<keyword evidence="4" id="KW-1185">Reference proteome</keyword>
<proteinExistence type="predicted"/>
<organism evidence="4 5">
    <name type="scientific">Mesorhabditis belari</name>
    <dbReference type="NCBI Taxonomy" id="2138241"/>
    <lineage>
        <taxon>Eukaryota</taxon>
        <taxon>Metazoa</taxon>
        <taxon>Ecdysozoa</taxon>
        <taxon>Nematoda</taxon>
        <taxon>Chromadorea</taxon>
        <taxon>Rhabditida</taxon>
        <taxon>Rhabditina</taxon>
        <taxon>Rhabditomorpha</taxon>
        <taxon>Rhabditoidea</taxon>
        <taxon>Rhabditidae</taxon>
        <taxon>Mesorhabditinae</taxon>
        <taxon>Mesorhabditis</taxon>
    </lineage>
</organism>
<dbReference type="AlphaFoldDB" id="A0AAF3J7V6"/>
<evidence type="ECO:0000256" key="2">
    <source>
        <dbReference type="SAM" id="SignalP"/>
    </source>
</evidence>
<sequence length="189" mass="21622">MPNLRIFDSLIFSLFLLDVQGRVVPRESEPELHSDHIFKPEEIIDLPVGRFPDPDCRYTVHLNKKNGPIAQGEVRIGDPLYHEWTCSYGQLASSMYCMIVNNCTVAENRKAAYRVPILDEFGCSLFPSILPHVHYGDDLEAYLPVHAFSLDIDKAAVFFECNIKLLLKLNGICRRPTCVPIEQFQNENR</sequence>
<accession>A0AAF3J7V6</accession>
<feature type="domain" description="ZP" evidence="3">
    <location>
        <begin position="1"/>
        <end position="185"/>
    </location>
</feature>
<dbReference type="Proteomes" id="UP000887575">
    <property type="component" value="Unassembled WGS sequence"/>
</dbReference>
<feature type="chain" id="PRO_5042273350" evidence="2">
    <location>
        <begin position="22"/>
        <end position="189"/>
    </location>
</feature>
<dbReference type="PANTHER" id="PTHR22907:SF34">
    <property type="entry name" value="ZP DOMAIN-CONTAINING PROTEIN"/>
    <property type="match status" value="1"/>
</dbReference>